<reference evidence="11" key="1">
    <citation type="submission" date="2025-08" db="UniProtKB">
        <authorList>
            <consortium name="RefSeq"/>
        </authorList>
    </citation>
    <scope>IDENTIFICATION</scope>
    <source>
        <strain evidence="11">OHB3-1</strain>
    </source>
</reference>
<dbReference type="PANTHER" id="PTHR12585">
    <property type="entry name" value="SCC1 / RAD21 FAMILY MEMBER"/>
    <property type="match status" value="1"/>
</dbReference>
<dbReference type="Pfam" id="PF04824">
    <property type="entry name" value="Rad21_Rec8"/>
    <property type="match status" value="1"/>
</dbReference>
<dbReference type="RefSeq" id="XP_022158404.1">
    <property type="nucleotide sequence ID" value="XM_022302712.1"/>
</dbReference>
<organism evidence="10 11">
    <name type="scientific">Momordica charantia</name>
    <name type="common">Bitter gourd</name>
    <name type="synonym">Balsam pear</name>
    <dbReference type="NCBI Taxonomy" id="3673"/>
    <lineage>
        <taxon>Eukaryota</taxon>
        <taxon>Viridiplantae</taxon>
        <taxon>Streptophyta</taxon>
        <taxon>Embryophyta</taxon>
        <taxon>Tracheophyta</taxon>
        <taxon>Spermatophyta</taxon>
        <taxon>Magnoliopsida</taxon>
        <taxon>eudicotyledons</taxon>
        <taxon>Gunneridae</taxon>
        <taxon>Pentapetalae</taxon>
        <taxon>rosids</taxon>
        <taxon>fabids</taxon>
        <taxon>Cucurbitales</taxon>
        <taxon>Cucurbitaceae</taxon>
        <taxon>Momordiceae</taxon>
        <taxon>Momordica</taxon>
    </lineage>
</organism>
<dbReference type="KEGG" id="mcha:111024895"/>
<dbReference type="InterPro" id="IPR039781">
    <property type="entry name" value="Rad21/Rec8-like"/>
</dbReference>
<keyword evidence="6" id="KW-0539">Nucleus</keyword>
<dbReference type="GO" id="GO:0007062">
    <property type="term" value="P:sister chromatid cohesion"/>
    <property type="evidence" value="ECO:0007669"/>
    <property type="project" value="InterPro"/>
</dbReference>
<dbReference type="InterPro" id="IPR006910">
    <property type="entry name" value="Rad21_Rec8_N"/>
</dbReference>
<keyword evidence="5" id="KW-0159">Chromosome partition</keyword>
<comment type="subcellular location">
    <subcellularLocation>
        <location evidence="1">Nucleus</location>
    </subcellularLocation>
</comment>
<accession>A0A6J1DZA9</accession>
<name>A0A6J1DZA9_MOMCH</name>
<evidence type="ECO:0000259" key="9">
    <source>
        <dbReference type="Pfam" id="PF04825"/>
    </source>
</evidence>
<gene>
    <name evidence="11" type="primary">LOC111024895</name>
</gene>
<keyword evidence="4" id="KW-0131">Cell cycle</keyword>
<dbReference type="OrthoDB" id="10071381at2759"/>
<evidence type="ECO:0000313" key="10">
    <source>
        <dbReference type="Proteomes" id="UP000504603"/>
    </source>
</evidence>
<evidence type="ECO:0000256" key="6">
    <source>
        <dbReference type="ARBA" id="ARBA00023242"/>
    </source>
</evidence>
<dbReference type="PANTHER" id="PTHR12585:SF55">
    <property type="entry name" value="SISTER CHROMATID COHESION 1 PROTEIN 3"/>
    <property type="match status" value="1"/>
</dbReference>
<dbReference type="GO" id="GO:0008278">
    <property type="term" value="C:cohesin complex"/>
    <property type="evidence" value="ECO:0007669"/>
    <property type="project" value="InterPro"/>
</dbReference>
<evidence type="ECO:0000256" key="7">
    <source>
        <dbReference type="ARBA" id="ARBA00064543"/>
    </source>
</evidence>
<dbReference type="Proteomes" id="UP000504603">
    <property type="component" value="Unplaced"/>
</dbReference>
<dbReference type="GO" id="GO:0007059">
    <property type="term" value="P:chromosome segregation"/>
    <property type="evidence" value="ECO:0007669"/>
    <property type="project" value="UniProtKB-KW"/>
</dbReference>
<evidence type="ECO:0000256" key="4">
    <source>
        <dbReference type="ARBA" id="ARBA00022776"/>
    </source>
</evidence>
<dbReference type="GeneID" id="111024895"/>
<dbReference type="GO" id="GO:0051301">
    <property type="term" value="P:cell division"/>
    <property type="evidence" value="ECO:0007669"/>
    <property type="project" value="UniProtKB-KW"/>
</dbReference>
<dbReference type="AlphaFoldDB" id="A0A6J1DZA9"/>
<dbReference type="CDD" id="cd21793">
    <property type="entry name" value="Rad21_Rec8_M_AtSYN1-like"/>
    <property type="match status" value="1"/>
</dbReference>
<keyword evidence="4" id="KW-0498">Mitosis</keyword>
<dbReference type="FunFam" id="1.10.10.580:FF:000002">
    <property type="entry name" value="Sister chromatid cohesion 1 protein 4"/>
    <property type="match status" value="1"/>
</dbReference>
<keyword evidence="10" id="KW-1185">Reference proteome</keyword>
<dbReference type="GO" id="GO:1990414">
    <property type="term" value="P:replication-born double-strand break repair via sister chromatid exchange"/>
    <property type="evidence" value="ECO:0007669"/>
    <property type="project" value="TreeGrafter"/>
</dbReference>
<dbReference type="Pfam" id="PF04825">
    <property type="entry name" value="Rad21_Rec8_N"/>
    <property type="match status" value="1"/>
</dbReference>
<dbReference type="SUPFAM" id="SSF46785">
    <property type="entry name" value="Winged helix' DNA-binding domain"/>
    <property type="match status" value="1"/>
</dbReference>
<keyword evidence="3" id="KW-0132">Cell division</keyword>
<evidence type="ECO:0000256" key="2">
    <source>
        <dbReference type="ARBA" id="ARBA00009870"/>
    </source>
</evidence>
<dbReference type="GO" id="GO:0005634">
    <property type="term" value="C:nucleus"/>
    <property type="evidence" value="ECO:0007669"/>
    <property type="project" value="UniProtKB-SubCell"/>
</dbReference>
<dbReference type="InterPro" id="IPR006909">
    <property type="entry name" value="Rad21/Rec8_C_eu"/>
</dbReference>
<comment type="subunit">
    <text evidence="7">Component of the cohesin complex.</text>
</comment>
<proteinExistence type="inferred from homology"/>
<evidence type="ECO:0000313" key="11">
    <source>
        <dbReference type="RefSeq" id="XP_022158404.1"/>
    </source>
</evidence>
<evidence type="ECO:0000256" key="3">
    <source>
        <dbReference type="ARBA" id="ARBA00022618"/>
    </source>
</evidence>
<dbReference type="InterPro" id="IPR036390">
    <property type="entry name" value="WH_DNA-bd_sf"/>
</dbReference>
<evidence type="ECO:0000256" key="5">
    <source>
        <dbReference type="ARBA" id="ARBA00022829"/>
    </source>
</evidence>
<sequence length="732" mass="81454">MFYSHTLLARKTALGTVWCAAHLQHRLNKKDYEKTKIPVVVDAIMFGEVPLALRTSSYLLLGVVRIYSKQIDYLKHDVDVLVMELRKMHSSHSSTKLTLPENAYQAPFHSITLPETFDLDALELDSDIYRDGIPDNHLRSQEEITLAEQVPVGRDAYVAISFDEDIMIDLSHPMEAPDLGFKSMEDVGLPPPPMDSTMNVEDLIGEEDVLNMRPNEDIMRQSVPGLDVPDSMNVQDQGMRDDDNSVQHVPEIEVLREAAPDFSPRDLPVAPPVDREYMVEPSRLIDESINQENLLLVMEDKVTLPRTSLPFEESAGPPTSATSKEALEMIDTHISFGRYPMELVLQPTAQEPKSRSRKRKHFFDKSTVLTNKFMKKALEDSSDLLRERRNTPSTSLDVWKLNNSLRKDEVFYHPSLTGLCHDLGDMFNMDYIATKCCSTSLEKASEDPGNVRNIASTGETILYRADAPSPAPDVASSPHTIIPPTVDPARNIALVGETFSPLVVAPSPDQEAVSSPHFEIPPTINPASASFSEMEIEHLRDVEGNRGDDTLADLIASPPRSMPSPRLSEGLGSPSAVIASTRVLSTPGVISTEPSKSVFETPRTIDEVGGENITLSDIPEEMNTADEELYFLEADNSPPGSQRTQRVDSLSVRTRAVGRYLMSLSPIKSISDDSIQDLCLNNILEGKRRKLCARMFYETLVLKSYDLIDVQQDVPYGDITLKLTPKLSKAQI</sequence>
<dbReference type="GO" id="GO:0003682">
    <property type="term" value="F:chromatin binding"/>
    <property type="evidence" value="ECO:0007669"/>
    <property type="project" value="TreeGrafter"/>
</dbReference>
<feature type="domain" description="Rad21/Rec8-like protein N-terminal" evidence="9">
    <location>
        <begin position="1"/>
        <end position="103"/>
    </location>
</feature>
<dbReference type="Gene3D" id="1.10.10.580">
    <property type="entry name" value="Structural maintenance of chromosome 1. Chain E"/>
    <property type="match status" value="1"/>
</dbReference>
<evidence type="ECO:0000256" key="1">
    <source>
        <dbReference type="ARBA" id="ARBA00004123"/>
    </source>
</evidence>
<protein>
    <submittedName>
        <fullName evidence="11">Sister chromatid cohesion 1 protein 3-like isoform X1</fullName>
    </submittedName>
</protein>
<evidence type="ECO:0000259" key="8">
    <source>
        <dbReference type="Pfam" id="PF04824"/>
    </source>
</evidence>
<dbReference type="InterPro" id="IPR023093">
    <property type="entry name" value="ScpA-like_C"/>
</dbReference>
<comment type="similarity">
    <text evidence="2">Belongs to the rad21 family.</text>
</comment>
<feature type="domain" description="Rad21/Rec8-like protein C-terminal eukaryotic" evidence="8">
    <location>
        <begin position="677"/>
        <end position="727"/>
    </location>
</feature>